<reference evidence="2 3" key="1">
    <citation type="submission" date="2014-02" db="EMBL/GenBank/DDBJ databases">
        <title>Genome sequence of Paenibacillus darwinianus reveals adaptive mechanisms for survival in Antarctic soils.</title>
        <authorList>
            <person name="Dsouza M."/>
            <person name="Taylor M.W."/>
            <person name="Turner S.J."/>
            <person name="Aislabie J."/>
        </authorList>
    </citation>
    <scope>NUCLEOTIDE SEQUENCE [LARGE SCALE GENOMIC DNA]</scope>
    <source>
        <strain evidence="2 3">CE1</strain>
    </source>
</reference>
<dbReference type="AlphaFoldDB" id="A0A9W5S2C7"/>
<name>A0A9W5S2C7_9BACL</name>
<evidence type="ECO:0000256" key="1">
    <source>
        <dbReference type="SAM" id="MobiDB-lite"/>
    </source>
</evidence>
<organism evidence="2 3">
    <name type="scientific">Paenibacillus darwinianus</name>
    <dbReference type="NCBI Taxonomy" id="1380763"/>
    <lineage>
        <taxon>Bacteria</taxon>
        <taxon>Bacillati</taxon>
        <taxon>Bacillota</taxon>
        <taxon>Bacilli</taxon>
        <taxon>Bacillales</taxon>
        <taxon>Paenibacillaceae</taxon>
        <taxon>Paenibacillus</taxon>
    </lineage>
</organism>
<accession>A0A9W5S2C7</accession>
<feature type="region of interest" description="Disordered" evidence="1">
    <location>
        <begin position="77"/>
        <end position="112"/>
    </location>
</feature>
<gene>
    <name evidence="2" type="ORF">BG53_13405</name>
</gene>
<keyword evidence="3" id="KW-1185">Reference proteome</keyword>
<evidence type="ECO:0000313" key="3">
    <source>
        <dbReference type="Proteomes" id="UP000053750"/>
    </source>
</evidence>
<dbReference type="EMBL" id="JFHU01000060">
    <property type="protein sequence ID" value="EXX90543.1"/>
    <property type="molecule type" value="Genomic_DNA"/>
</dbReference>
<comment type="caution">
    <text evidence="2">The sequence shown here is derived from an EMBL/GenBank/DDBJ whole genome shotgun (WGS) entry which is preliminary data.</text>
</comment>
<sequence length="112" mass="12426">MGINGGGHGGKGKPAEQLEKELADRLTDGPLEAGDKERIVRARLSPKYEIRIQTTYDPIGEETKLYRSMAKELDGRYDRHASASVPGKAEEDQGKRTFVSGKLKLMQRSKKP</sequence>
<evidence type="ECO:0000313" key="2">
    <source>
        <dbReference type="EMBL" id="EXX90543.1"/>
    </source>
</evidence>
<proteinExistence type="predicted"/>
<dbReference type="RefSeq" id="WP_317628082.1">
    <property type="nucleotide sequence ID" value="NZ_KK082204.1"/>
</dbReference>
<dbReference type="Proteomes" id="UP000053750">
    <property type="component" value="Unassembled WGS sequence"/>
</dbReference>
<protein>
    <submittedName>
        <fullName evidence="2">Uncharacterized protein</fullName>
    </submittedName>
</protein>
<feature type="region of interest" description="Disordered" evidence="1">
    <location>
        <begin position="1"/>
        <end position="34"/>
    </location>
</feature>
<feature type="compositionally biased region" description="Basic and acidic residues" evidence="1">
    <location>
        <begin position="13"/>
        <end position="34"/>
    </location>
</feature>